<evidence type="ECO:0000313" key="3">
    <source>
        <dbReference type="Proteomes" id="UP001205311"/>
    </source>
</evidence>
<organism evidence="2 3">
    <name type="scientific">Streptoalloteichus tenebrarius (strain ATCC 17920 / DSM 40477 / JCM 4838 / CBS 697.72 / NBRC 16177 / NCIMB 11028 / NRRL B-12390 / A12253. 1 / ISP 5477)</name>
    <name type="common">Streptomyces tenebrarius</name>
    <dbReference type="NCBI Taxonomy" id="1933"/>
    <lineage>
        <taxon>Bacteria</taxon>
        <taxon>Bacillati</taxon>
        <taxon>Actinomycetota</taxon>
        <taxon>Actinomycetes</taxon>
        <taxon>Pseudonocardiales</taxon>
        <taxon>Pseudonocardiaceae</taxon>
        <taxon>Streptoalloteichus</taxon>
    </lineage>
</organism>
<accession>A0ABT1HQ11</accession>
<feature type="domain" description="PPC" evidence="1">
    <location>
        <begin position="5"/>
        <end position="102"/>
    </location>
</feature>
<name>A0ABT1HQ11_STRSD</name>
<keyword evidence="3" id="KW-1185">Reference proteome</keyword>
<reference evidence="2 3" key="1">
    <citation type="submission" date="2022-06" db="EMBL/GenBank/DDBJ databases">
        <title>Genomic Encyclopedia of Archaeal and Bacterial Type Strains, Phase II (KMG-II): from individual species to whole genera.</title>
        <authorList>
            <person name="Goeker M."/>
        </authorList>
    </citation>
    <scope>NUCLEOTIDE SEQUENCE [LARGE SCALE GENOMIC DNA]</scope>
    <source>
        <strain evidence="2 3">DSM 40477</strain>
    </source>
</reference>
<evidence type="ECO:0000313" key="2">
    <source>
        <dbReference type="EMBL" id="MCP2257578.1"/>
    </source>
</evidence>
<dbReference type="EMBL" id="JAMTCP010000004">
    <property type="protein sequence ID" value="MCP2257578.1"/>
    <property type="molecule type" value="Genomic_DNA"/>
</dbReference>
<evidence type="ECO:0000259" key="1">
    <source>
        <dbReference type="Pfam" id="PF03479"/>
    </source>
</evidence>
<dbReference type="InterPro" id="IPR005175">
    <property type="entry name" value="PPC_dom"/>
</dbReference>
<dbReference type="RefSeq" id="WP_253668525.1">
    <property type="nucleotide sequence ID" value="NZ_JAMTCP010000004.1"/>
</dbReference>
<sequence length="111" mass="11779">MPVRVFEVNDGELIDSLTEQARERGIADAAIVALIGGVDSVAVSTMPADDPTRDVITTYDVPAETHGSGEIKDGVVRIHATMAVGGDRAVSGHLHRAQVDTWFVRADVIPC</sequence>
<protein>
    <recommendedName>
        <fullName evidence="1">PPC domain-containing protein</fullName>
    </recommendedName>
</protein>
<comment type="caution">
    <text evidence="2">The sequence shown here is derived from an EMBL/GenBank/DDBJ whole genome shotgun (WGS) entry which is preliminary data.</text>
</comment>
<dbReference type="SUPFAM" id="SSF117856">
    <property type="entry name" value="AF0104/ALDC/Ptd012-like"/>
    <property type="match status" value="1"/>
</dbReference>
<proteinExistence type="predicted"/>
<gene>
    <name evidence="2" type="ORF">LX15_001263</name>
</gene>
<dbReference type="Proteomes" id="UP001205311">
    <property type="component" value="Unassembled WGS sequence"/>
</dbReference>
<dbReference type="Gene3D" id="3.30.1330.80">
    <property type="entry name" value="Hypothetical protein, similar to alpha- acetolactate decarboxylase, domain 2"/>
    <property type="match status" value="1"/>
</dbReference>
<dbReference type="Pfam" id="PF03479">
    <property type="entry name" value="PCC"/>
    <property type="match status" value="1"/>
</dbReference>